<evidence type="ECO:0000313" key="3">
    <source>
        <dbReference type="Proteomes" id="UP001216139"/>
    </source>
</evidence>
<evidence type="ECO:0000256" key="1">
    <source>
        <dbReference type="SAM" id="SignalP"/>
    </source>
</evidence>
<keyword evidence="3" id="KW-1185">Reference proteome</keyword>
<sequence>MSKLIKFIFALSAFFCFSAQLWAQGNRGIPIVRDLQRERDSLASKEPVPQKDLYDVLKSWMGKPKPTVPHKDTITSKPNISLIPAVGYTLTTGFALSLSGNMQFRLDSTARVSTVTASAAVSTNKQLIIPVQSTIWLKNSNYVLIGDYRFYKYPQSTYGLGTNSKPEDENPMNFNYIRFYETLLRKITGNFYLGAGYIIDYYANISEKGTKSGAPSAYELYGMLPHTVSSGLTLNALFDSRDNAINASKGAYASMQLRTNFEFLGSNSGWQSLIIDARKYFNFPAGSKNVLAFWNYDWVVISGKPPYLNLPANAWDSYSTTGRGYVQGRFRGAQMIYLESEYRFRLTKNGLLGGVIFANAESFSAAPGSGLQSIQPAFGPGLRLKLNKVSKTNIGLDYGFGTGGSSGLFVCVGEVF</sequence>
<name>A0ABY7T8G9_9SPHI</name>
<feature type="chain" id="PRO_5047273602" description="Surface antigen-like protein" evidence="1">
    <location>
        <begin position="24"/>
        <end position="416"/>
    </location>
</feature>
<feature type="signal peptide" evidence="1">
    <location>
        <begin position="1"/>
        <end position="23"/>
    </location>
</feature>
<protein>
    <recommendedName>
        <fullName evidence="4">Surface antigen-like protein</fullName>
    </recommendedName>
</protein>
<reference evidence="2 3" key="1">
    <citation type="submission" date="2023-02" db="EMBL/GenBank/DDBJ databases">
        <title>Genome sequence of Mucilaginibacter jinjuensis strain KACC 16571.</title>
        <authorList>
            <person name="Kim S."/>
            <person name="Heo J."/>
            <person name="Kwon S.-W."/>
        </authorList>
    </citation>
    <scope>NUCLEOTIDE SEQUENCE [LARGE SCALE GENOMIC DNA]</scope>
    <source>
        <strain evidence="2 3">KACC 16571</strain>
    </source>
</reference>
<organism evidence="2 3">
    <name type="scientific">Mucilaginibacter jinjuensis</name>
    <dbReference type="NCBI Taxonomy" id="1176721"/>
    <lineage>
        <taxon>Bacteria</taxon>
        <taxon>Pseudomonadati</taxon>
        <taxon>Bacteroidota</taxon>
        <taxon>Sphingobacteriia</taxon>
        <taxon>Sphingobacteriales</taxon>
        <taxon>Sphingobacteriaceae</taxon>
        <taxon>Mucilaginibacter</taxon>
    </lineage>
</organism>
<gene>
    <name evidence="2" type="ORF">PQO05_24855</name>
</gene>
<dbReference type="Gene3D" id="2.40.160.50">
    <property type="entry name" value="membrane protein fhac: a member of the omp85/tpsb transporter family"/>
    <property type="match status" value="1"/>
</dbReference>
<evidence type="ECO:0008006" key="4">
    <source>
        <dbReference type="Google" id="ProtNLM"/>
    </source>
</evidence>
<dbReference type="RefSeq" id="WP_273630171.1">
    <property type="nucleotide sequence ID" value="NZ_CP117167.1"/>
</dbReference>
<proteinExistence type="predicted"/>
<accession>A0ABY7T8G9</accession>
<keyword evidence="1" id="KW-0732">Signal</keyword>
<dbReference type="EMBL" id="CP117167">
    <property type="protein sequence ID" value="WCT11967.1"/>
    <property type="molecule type" value="Genomic_DNA"/>
</dbReference>
<dbReference type="Proteomes" id="UP001216139">
    <property type="component" value="Chromosome"/>
</dbReference>
<evidence type="ECO:0000313" key="2">
    <source>
        <dbReference type="EMBL" id="WCT11967.1"/>
    </source>
</evidence>